<evidence type="ECO:0000313" key="4">
    <source>
        <dbReference type="Proteomes" id="UP000000763"/>
    </source>
</evidence>
<reference evidence="4" key="3">
    <citation type="journal article" date="2005" name="Nature">
        <title>The map-based sequence of the rice genome.</title>
        <authorList>
            <consortium name="International rice genome sequencing project (IRGSP)"/>
            <person name="Matsumoto T."/>
            <person name="Wu J."/>
            <person name="Kanamori H."/>
            <person name="Katayose Y."/>
            <person name="Fujisawa M."/>
            <person name="Namiki N."/>
            <person name="Mizuno H."/>
            <person name="Yamamoto K."/>
            <person name="Antonio B.A."/>
            <person name="Baba T."/>
            <person name="Sakata K."/>
            <person name="Nagamura Y."/>
            <person name="Aoki H."/>
            <person name="Arikawa K."/>
            <person name="Arita K."/>
            <person name="Bito T."/>
            <person name="Chiden Y."/>
            <person name="Fujitsuka N."/>
            <person name="Fukunaka R."/>
            <person name="Hamada M."/>
            <person name="Harada C."/>
            <person name="Hayashi A."/>
            <person name="Hijishita S."/>
            <person name="Honda M."/>
            <person name="Hosokawa S."/>
            <person name="Ichikawa Y."/>
            <person name="Idonuma A."/>
            <person name="Iijima M."/>
            <person name="Ikeda M."/>
            <person name="Ikeno M."/>
            <person name="Ito K."/>
            <person name="Ito S."/>
            <person name="Ito T."/>
            <person name="Ito Y."/>
            <person name="Ito Y."/>
            <person name="Iwabuchi A."/>
            <person name="Kamiya K."/>
            <person name="Karasawa W."/>
            <person name="Kurita K."/>
            <person name="Katagiri S."/>
            <person name="Kikuta A."/>
            <person name="Kobayashi H."/>
            <person name="Kobayashi N."/>
            <person name="Machita K."/>
            <person name="Maehara T."/>
            <person name="Masukawa M."/>
            <person name="Mizubayashi T."/>
            <person name="Mukai Y."/>
            <person name="Nagasaki H."/>
            <person name="Nagata Y."/>
            <person name="Naito S."/>
            <person name="Nakashima M."/>
            <person name="Nakama Y."/>
            <person name="Nakamichi Y."/>
            <person name="Nakamura M."/>
            <person name="Meguro A."/>
            <person name="Negishi M."/>
            <person name="Ohta I."/>
            <person name="Ohta T."/>
            <person name="Okamoto M."/>
            <person name="Ono N."/>
            <person name="Saji S."/>
            <person name="Sakaguchi M."/>
            <person name="Sakai K."/>
            <person name="Shibata M."/>
            <person name="Shimokawa T."/>
            <person name="Song J."/>
            <person name="Takazaki Y."/>
            <person name="Terasawa K."/>
            <person name="Tsugane M."/>
            <person name="Tsuji K."/>
            <person name="Ueda S."/>
            <person name="Waki K."/>
            <person name="Yamagata H."/>
            <person name="Yamamoto M."/>
            <person name="Yamamoto S."/>
            <person name="Yamane H."/>
            <person name="Yoshiki S."/>
            <person name="Yoshihara R."/>
            <person name="Yukawa K."/>
            <person name="Zhong H."/>
            <person name="Yano M."/>
            <person name="Yuan Q."/>
            <person name="Ouyang S."/>
            <person name="Liu J."/>
            <person name="Jones K.M."/>
            <person name="Gansberger K."/>
            <person name="Moffat K."/>
            <person name="Hill J."/>
            <person name="Bera J."/>
            <person name="Fadrosh D."/>
            <person name="Jin S."/>
            <person name="Johri S."/>
            <person name="Kim M."/>
            <person name="Overton L."/>
            <person name="Reardon M."/>
            <person name="Tsitrin T."/>
            <person name="Vuong H."/>
            <person name="Weaver B."/>
            <person name="Ciecko A."/>
            <person name="Tallon L."/>
            <person name="Jackson J."/>
            <person name="Pai G."/>
            <person name="Aken S.V."/>
            <person name="Utterback T."/>
            <person name="Reidmuller S."/>
            <person name="Feldblyum T."/>
            <person name="Hsiao J."/>
            <person name="Zismann V."/>
            <person name="Iobst S."/>
            <person name="de Vazeille A.R."/>
            <person name="Buell C.R."/>
            <person name="Ying K."/>
            <person name="Li Y."/>
            <person name="Lu T."/>
            <person name="Huang Y."/>
            <person name="Zhao Q."/>
            <person name="Feng Q."/>
            <person name="Zhang L."/>
            <person name="Zhu J."/>
            <person name="Weng Q."/>
            <person name="Mu J."/>
            <person name="Lu Y."/>
            <person name="Fan D."/>
            <person name="Liu Y."/>
            <person name="Guan J."/>
            <person name="Zhang Y."/>
            <person name="Yu S."/>
            <person name="Liu X."/>
            <person name="Zhang Y."/>
            <person name="Hong G."/>
            <person name="Han B."/>
            <person name="Choisne N."/>
            <person name="Demange N."/>
            <person name="Orjeda G."/>
            <person name="Samain S."/>
            <person name="Cattolico L."/>
            <person name="Pelletier E."/>
            <person name="Couloux A."/>
            <person name="Segurens B."/>
            <person name="Wincker P."/>
            <person name="D'Hont A."/>
            <person name="Scarpelli C."/>
            <person name="Weissenbach J."/>
            <person name="Salanoubat M."/>
            <person name="Quetier F."/>
            <person name="Yu Y."/>
            <person name="Kim H.R."/>
            <person name="Rambo T."/>
            <person name="Currie J."/>
            <person name="Collura K."/>
            <person name="Luo M."/>
            <person name="Yang T."/>
            <person name="Ammiraju J.S.S."/>
            <person name="Engler F."/>
            <person name="Soderlund C."/>
            <person name="Wing R.A."/>
            <person name="Palmer L.E."/>
            <person name="de la Bastide M."/>
            <person name="Spiegel L."/>
            <person name="Nascimento L."/>
            <person name="Zutavern T."/>
            <person name="O'Shaughnessy A."/>
            <person name="Dike S."/>
            <person name="Dedhia N."/>
            <person name="Preston R."/>
            <person name="Balija V."/>
            <person name="McCombie W.R."/>
            <person name="Chow T."/>
            <person name="Chen H."/>
            <person name="Chung M."/>
            <person name="Chen C."/>
            <person name="Shaw J."/>
            <person name="Wu H."/>
            <person name="Hsiao K."/>
            <person name="Chao Y."/>
            <person name="Chu M."/>
            <person name="Cheng C."/>
            <person name="Hour A."/>
            <person name="Lee P."/>
            <person name="Lin S."/>
            <person name="Lin Y."/>
            <person name="Liou J."/>
            <person name="Liu S."/>
            <person name="Hsing Y."/>
            <person name="Raghuvanshi S."/>
            <person name="Mohanty A."/>
            <person name="Bharti A.K."/>
            <person name="Gaur A."/>
            <person name="Gupta V."/>
            <person name="Kumar D."/>
            <person name="Ravi V."/>
            <person name="Vij S."/>
            <person name="Kapur A."/>
            <person name="Khurana P."/>
            <person name="Khurana P."/>
            <person name="Khurana J.P."/>
            <person name="Tyagi A.K."/>
            <person name="Gaikwad K."/>
            <person name="Singh A."/>
            <person name="Dalal V."/>
            <person name="Srivastava S."/>
            <person name="Dixit A."/>
            <person name="Pal A.K."/>
            <person name="Ghazi I.A."/>
            <person name="Yadav M."/>
            <person name="Pandit A."/>
            <person name="Bhargava A."/>
            <person name="Sureshbabu K."/>
            <person name="Batra K."/>
            <person name="Sharma T.R."/>
            <person name="Mohapatra T."/>
            <person name="Singh N.K."/>
            <person name="Messing J."/>
            <person name="Nelson A.B."/>
            <person name="Fuks G."/>
            <person name="Kavchok S."/>
            <person name="Keizer G."/>
            <person name="Linton E."/>
            <person name="Llaca V."/>
            <person name="Song R."/>
            <person name="Tanyolac B."/>
            <person name="Young S."/>
            <person name="Ho-Il K."/>
            <person name="Hahn J.H."/>
            <person name="Sangsakoo G."/>
            <person name="Vanavichit A."/>
            <person name="de Mattos Luiz.A.T."/>
            <person name="Zimmer P.D."/>
            <person name="Malone G."/>
            <person name="Dellagostin O."/>
            <person name="de Oliveira A.C."/>
            <person name="Bevan M."/>
            <person name="Bancroft I."/>
            <person name="Minx P."/>
            <person name="Cordum H."/>
            <person name="Wilson R."/>
            <person name="Cheng Z."/>
            <person name="Jin W."/>
            <person name="Jiang J."/>
            <person name="Leong S.A."/>
            <person name="Iwama H."/>
            <person name="Gojobori T."/>
            <person name="Itoh T."/>
            <person name="Niimura Y."/>
            <person name="Fujii Y."/>
            <person name="Habara T."/>
            <person name="Sakai H."/>
            <person name="Sato Y."/>
            <person name="Wilson G."/>
            <person name="Kumar K."/>
            <person name="McCouch S."/>
            <person name="Juretic N."/>
            <person name="Hoen D."/>
            <person name="Wright S."/>
            <person name="Bruskiewich R."/>
            <person name="Bureau T."/>
            <person name="Miyao A."/>
            <person name="Hirochika H."/>
            <person name="Nishikawa T."/>
            <person name="Kadowaki K."/>
            <person name="Sugiura M."/>
            <person name="Burr B."/>
            <person name="Sasaki T."/>
        </authorList>
    </citation>
    <scope>NUCLEOTIDE SEQUENCE [LARGE SCALE GENOMIC DNA]</scope>
    <source>
        <strain evidence="4">cv. Nipponbare</strain>
    </source>
</reference>
<dbReference type="EMBL" id="AP005654">
    <property type="protein sequence ID" value="BAD28982.1"/>
    <property type="molecule type" value="Genomic_DNA"/>
</dbReference>
<dbReference type="EMBL" id="AP004816">
    <property type="protein sequence ID" value="BAD19489.1"/>
    <property type="molecule type" value="Genomic_DNA"/>
</dbReference>
<reference evidence="2" key="1">
    <citation type="submission" date="2002-03" db="EMBL/GenBank/DDBJ databases">
        <title>Oryza sativa nipponbare(GA3) genomic DNA, chromosome 2, PAC clone:P0533E11.</title>
        <authorList>
            <person name="Sasaki T."/>
            <person name="Matsumoto T."/>
            <person name="Yamamoto K."/>
        </authorList>
    </citation>
    <scope>NUCLEOTIDE SEQUENCE</scope>
</reference>
<feature type="region of interest" description="Disordered" evidence="1">
    <location>
        <begin position="245"/>
        <end position="380"/>
    </location>
</feature>
<feature type="compositionally biased region" description="Gly residues" evidence="1">
    <location>
        <begin position="302"/>
        <end position="313"/>
    </location>
</feature>
<feature type="compositionally biased region" description="Low complexity" evidence="1">
    <location>
        <begin position="132"/>
        <end position="146"/>
    </location>
</feature>
<evidence type="ECO:0000313" key="3">
    <source>
        <dbReference type="EMBL" id="BAD28982.1"/>
    </source>
</evidence>
<organism evidence="2 4">
    <name type="scientific">Oryza sativa subsp. japonica</name>
    <name type="common">Rice</name>
    <dbReference type="NCBI Taxonomy" id="39947"/>
    <lineage>
        <taxon>Eukaryota</taxon>
        <taxon>Viridiplantae</taxon>
        <taxon>Streptophyta</taxon>
        <taxon>Embryophyta</taxon>
        <taxon>Tracheophyta</taxon>
        <taxon>Spermatophyta</taxon>
        <taxon>Magnoliopsida</taxon>
        <taxon>Liliopsida</taxon>
        <taxon>Poales</taxon>
        <taxon>Poaceae</taxon>
        <taxon>BOP clade</taxon>
        <taxon>Oryzoideae</taxon>
        <taxon>Oryzeae</taxon>
        <taxon>Oryzinae</taxon>
        <taxon>Oryza</taxon>
        <taxon>Oryza sativa</taxon>
    </lineage>
</organism>
<protein>
    <submittedName>
        <fullName evidence="2">Pr1-like protein</fullName>
    </submittedName>
</protein>
<evidence type="ECO:0000313" key="2">
    <source>
        <dbReference type="EMBL" id="BAD19489.1"/>
    </source>
</evidence>
<evidence type="ECO:0000256" key="1">
    <source>
        <dbReference type="SAM" id="MobiDB-lite"/>
    </source>
</evidence>
<feature type="compositionally biased region" description="Basic and acidic residues" evidence="1">
    <location>
        <begin position="205"/>
        <end position="226"/>
    </location>
</feature>
<accession>Q6K7M0</accession>
<feature type="compositionally biased region" description="Basic and acidic residues" evidence="1">
    <location>
        <begin position="96"/>
        <end position="107"/>
    </location>
</feature>
<dbReference type="AlphaFoldDB" id="Q6K7M0"/>
<sequence length="385" mass="40365">MAVTTGINPTGVPFVRVLFLVPGGKPRGGARGPGPREWGPRGSLTVHGGPGAPGSHRPAPWVPRISRTRGRGRLTAGPHMAAAGRARRRPRRHSRREAAHPRPDGRGRRPPARRSGARERGGKGETNRRSTAHPGSTATTGTATGAEEGGGAARVDGDGGVPAVGGRNGGVDEVGEVAAKPKEAAPKREKVRGDDGGKPELGGDGGERERRRELDSGGERERRVAETVEGGTGSVYIGLGVREGGRMRGKRARKIRPPLMRRRGLGGKIPNESEEEREGKMGGKREGITGNISPLLIARGADGSGGICGGGGARARARRRERREEGDDGWAPPVSEGGGRARPSAARARGGGRMGRGEEEREGRRWAEPAQEGEGGKDFLGFFFL</sequence>
<feature type="compositionally biased region" description="Basic and acidic residues" evidence="1">
    <location>
        <begin position="179"/>
        <end position="198"/>
    </location>
</feature>
<feature type="compositionally biased region" description="Low complexity" evidence="1">
    <location>
        <begin position="33"/>
        <end position="42"/>
    </location>
</feature>
<reference evidence="3" key="2">
    <citation type="submission" date="2002-08" db="EMBL/GenBank/DDBJ databases">
        <title>Oryza sativa nipponbare(GA3) genomic DNA, chromosome 2, BAC clone:OSJNBb0080M22.</title>
        <authorList>
            <person name="Sasaki T."/>
            <person name="Matsumoto T."/>
            <person name="Katayose Y."/>
        </authorList>
    </citation>
    <scope>NUCLEOTIDE SEQUENCE</scope>
</reference>
<feature type="compositionally biased region" description="Basic and acidic residues" evidence="1">
    <location>
        <begin position="277"/>
        <end position="287"/>
    </location>
</feature>
<feature type="compositionally biased region" description="Basic residues" evidence="1">
    <location>
        <begin position="85"/>
        <end position="95"/>
    </location>
</feature>
<feature type="region of interest" description="Disordered" evidence="1">
    <location>
        <begin position="22"/>
        <end position="227"/>
    </location>
</feature>
<feature type="compositionally biased region" description="Basic and acidic residues" evidence="1">
    <location>
        <begin position="355"/>
        <end position="367"/>
    </location>
</feature>
<gene>
    <name evidence="3" type="ORF">OSJNBb0080M22.32</name>
    <name evidence="2" type="ORF">P0533E11.4</name>
</gene>
<name>Q6K7M0_ORYSJ</name>
<dbReference type="Proteomes" id="UP000000763">
    <property type="component" value="Chromosome 2"/>
</dbReference>
<feature type="compositionally biased region" description="Gly residues" evidence="1">
    <location>
        <begin position="147"/>
        <end position="169"/>
    </location>
</feature>
<feature type="compositionally biased region" description="Basic and acidic residues" evidence="1">
    <location>
        <begin position="116"/>
        <end position="128"/>
    </location>
</feature>
<proteinExistence type="predicted"/>
<feature type="compositionally biased region" description="Basic residues" evidence="1">
    <location>
        <begin position="247"/>
        <end position="265"/>
    </location>
</feature>
<reference evidence="4" key="4">
    <citation type="journal article" date="2008" name="Nucleic Acids Res.">
        <title>The rice annotation project database (RAP-DB): 2008 update.</title>
        <authorList>
            <consortium name="The rice annotation project (RAP)"/>
        </authorList>
    </citation>
    <scope>GENOME REANNOTATION</scope>
    <source>
        <strain evidence="4">cv. Nipponbare</strain>
    </source>
</reference>